<dbReference type="PANTHER" id="PTHR48460:SF1">
    <property type="entry name" value="RWP-RK DOMAIN-CONTAINING PROTEIN"/>
    <property type="match status" value="1"/>
</dbReference>
<name>A0A978VKV1_ZIZJJ</name>
<feature type="region of interest" description="Disordered" evidence="1">
    <location>
        <begin position="1"/>
        <end position="24"/>
    </location>
</feature>
<sequence>MSKSQSVTQLHNLRQQGGKNVQIGRSQTMLSTSLAKSVTALDEFKYGFPSNGLSTVSNKWWGSSCPEGYEDICGHGANTGEVMKQQSDNVADNGANLVKVDKEQHEGDEGRNVGPQGTGLLMAVRKRIADEGRDALKLGVTRSSGIKKLGRRQKTLLLRIFKSSIPRQWIHGTF</sequence>
<dbReference type="OrthoDB" id="6270329at2759"/>
<dbReference type="Proteomes" id="UP000813462">
    <property type="component" value="Unassembled WGS sequence"/>
</dbReference>
<dbReference type="PANTHER" id="PTHR48460">
    <property type="entry name" value="RWP-RK DOMAIN-CONTAINING PROTEIN"/>
    <property type="match status" value="1"/>
</dbReference>
<evidence type="ECO:0000313" key="2">
    <source>
        <dbReference type="EMBL" id="KAH7533720.1"/>
    </source>
</evidence>
<accession>A0A978VKV1</accession>
<proteinExistence type="predicted"/>
<organism evidence="2 3">
    <name type="scientific">Ziziphus jujuba var. spinosa</name>
    <dbReference type="NCBI Taxonomy" id="714518"/>
    <lineage>
        <taxon>Eukaryota</taxon>
        <taxon>Viridiplantae</taxon>
        <taxon>Streptophyta</taxon>
        <taxon>Embryophyta</taxon>
        <taxon>Tracheophyta</taxon>
        <taxon>Spermatophyta</taxon>
        <taxon>Magnoliopsida</taxon>
        <taxon>eudicotyledons</taxon>
        <taxon>Gunneridae</taxon>
        <taxon>Pentapetalae</taxon>
        <taxon>rosids</taxon>
        <taxon>fabids</taxon>
        <taxon>Rosales</taxon>
        <taxon>Rhamnaceae</taxon>
        <taxon>Paliureae</taxon>
        <taxon>Ziziphus</taxon>
    </lineage>
</organism>
<evidence type="ECO:0000256" key="1">
    <source>
        <dbReference type="SAM" id="MobiDB-lite"/>
    </source>
</evidence>
<comment type="caution">
    <text evidence="2">The sequence shown here is derived from an EMBL/GenBank/DDBJ whole genome shotgun (WGS) entry which is preliminary data.</text>
</comment>
<dbReference type="AlphaFoldDB" id="A0A978VKV1"/>
<dbReference type="EMBL" id="JAEACU010000004">
    <property type="protein sequence ID" value="KAH7533720.1"/>
    <property type="molecule type" value="Genomic_DNA"/>
</dbReference>
<gene>
    <name evidence="2" type="ORF">FEM48_Zijuj04G0161600</name>
</gene>
<evidence type="ECO:0000313" key="3">
    <source>
        <dbReference type="Proteomes" id="UP000813462"/>
    </source>
</evidence>
<reference evidence="2" key="1">
    <citation type="journal article" date="2021" name="Front. Plant Sci.">
        <title>Chromosome-Scale Genome Assembly for Chinese Sour Jujube and Insights Into Its Genome Evolution and Domestication Signature.</title>
        <authorList>
            <person name="Shen L.-Y."/>
            <person name="Luo H."/>
            <person name="Wang X.-L."/>
            <person name="Wang X.-M."/>
            <person name="Qiu X.-J."/>
            <person name="Liu H."/>
            <person name="Zhou S.-S."/>
            <person name="Jia K.-H."/>
            <person name="Nie S."/>
            <person name="Bao Y.-T."/>
            <person name="Zhang R.-G."/>
            <person name="Yun Q.-Z."/>
            <person name="Chai Y.-H."/>
            <person name="Lu J.-Y."/>
            <person name="Li Y."/>
            <person name="Zhao S.-W."/>
            <person name="Mao J.-F."/>
            <person name="Jia S.-G."/>
            <person name="Mao Y.-M."/>
        </authorList>
    </citation>
    <scope>NUCLEOTIDE SEQUENCE</scope>
    <source>
        <strain evidence="2">AT0</strain>
        <tissue evidence="2">Leaf</tissue>
    </source>
</reference>
<protein>
    <submittedName>
        <fullName evidence="2">Uncharacterized protein</fullName>
    </submittedName>
</protein>